<evidence type="ECO:0000256" key="8">
    <source>
        <dbReference type="SAM" id="MobiDB-lite"/>
    </source>
</evidence>
<dbReference type="Pfam" id="PF13589">
    <property type="entry name" value="HATPase_c_3"/>
    <property type="match status" value="1"/>
</dbReference>
<dbReference type="FunFam" id="3.30.230.80:FF:000001">
    <property type="entry name" value="Heat shock protein 90 alpha"/>
    <property type="match status" value="1"/>
</dbReference>
<feature type="binding site" evidence="7">
    <location>
        <position position="197"/>
    </location>
    <ligand>
        <name>ATP</name>
        <dbReference type="ChEBI" id="CHEBI:30616"/>
    </ligand>
</feature>
<dbReference type="InterPro" id="IPR020568">
    <property type="entry name" value="Ribosomal_Su5_D2-typ_SF"/>
</dbReference>
<evidence type="ECO:0000256" key="6">
    <source>
        <dbReference type="ARBA" id="ARBA00023186"/>
    </source>
</evidence>
<keyword evidence="5 7" id="KW-0067">ATP-binding</keyword>
<dbReference type="InterPro" id="IPR036890">
    <property type="entry name" value="HATPase_C_sf"/>
</dbReference>
<evidence type="ECO:0000256" key="1">
    <source>
        <dbReference type="ARBA" id="ARBA00004496"/>
    </source>
</evidence>
<dbReference type="PRINTS" id="PR00775">
    <property type="entry name" value="HEATSHOCK90"/>
</dbReference>
<evidence type="ECO:0000313" key="11">
    <source>
        <dbReference type="Proteomes" id="UP000239560"/>
    </source>
</evidence>
<feature type="binding site" evidence="7">
    <location>
        <position position="467"/>
    </location>
    <ligand>
        <name>ATP</name>
        <dbReference type="ChEBI" id="CHEBI:30616"/>
    </ligand>
</feature>
<dbReference type="GO" id="GO:0140662">
    <property type="term" value="F:ATP-dependent protein folding chaperone"/>
    <property type="evidence" value="ECO:0007669"/>
    <property type="project" value="InterPro"/>
</dbReference>
<evidence type="ECO:0000256" key="4">
    <source>
        <dbReference type="ARBA" id="ARBA00022741"/>
    </source>
</evidence>
<feature type="binding site" evidence="7">
    <location>
        <position position="132"/>
    </location>
    <ligand>
        <name>ATP</name>
        <dbReference type="ChEBI" id="CHEBI:30616"/>
    </ligand>
</feature>
<dbReference type="PROSITE" id="PS00298">
    <property type="entry name" value="HSP90"/>
    <property type="match status" value="1"/>
</dbReference>
<feature type="region of interest" description="Disordered" evidence="8">
    <location>
        <begin position="770"/>
        <end position="797"/>
    </location>
</feature>
<feature type="domain" description="Histidine kinase/HSP90-like ATPase" evidence="9">
    <location>
        <begin position="125"/>
        <end position="263"/>
    </location>
</feature>
<organism evidence="10 11">
    <name type="scientific">Rhodotorula toruloides</name>
    <name type="common">Yeast</name>
    <name type="synonym">Rhodosporidium toruloides</name>
    <dbReference type="NCBI Taxonomy" id="5286"/>
    <lineage>
        <taxon>Eukaryota</taxon>
        <taxon>Fungi</taxon>
        <taxon>Dikarya</taxon>
        <taxon>Basidiomycota</taxon>
        <taxon>Pucciniomycotina</taxon>
        <taxon>Microbotryomycetes</taxon>
        <taxon>Sporidiobolales</taxon>
        <taxon>Sporidiobolaceae</taxon>
        <taxon>Rhodotorula</taxon>
    </lineage>
</organism>
<comment type="subcellular location">
    <subcellularLocation>
        <location evidence="1">Cytoplasm</location>
    </subcellularLocation>
</comment>
<dbReference type="InterPro" id="IPR001404">
    <property type="entry name" value="Hsp90_fam"/>
</dbReference>
<dbReference type="InterPro" id="IPR037196">
    <property type="entry name" value="HSP90_C"/>
</dbReference>
<dbReference type="GO" id="GO:0005737">
    <property type="term" value="C:cytoplasm"/>
    <property type="evidence" value="ECO:0007669"/>
    <property type="project" value="UniProtKB-SubCell"/>
</dbReference>
<evidence type="ECO:0000259" key="9">
    <source>
        <dbReference type="SMART" id="SM00387"/>
    </source>
</evidence>
<evidence type="ECO:0000256" key="5">
    <source>
        <dbReference type="ARBA" id="ARBA00022840"/>
    </source>
</evidence>
<feature type="binding site" evidence="7">
    <location>
        <position position="183"/>
    </location>
    <ligand>
        <name>ATP</name>
        <dbReference type="ChEBI" id="CHEBI:30616"/>
    </ligand>
</feature>
<dbReference type="Gene3D" id="3.30.565.10">
    <property type="entry name" value="Histidine kinase-like ATPase, C-terminal domain"/>
    <property type="match status" value="1"/>
</dbReference>
<feature type="binding site" evidence="7">
    <location>
        <position position="136"/>
    </location>
    <ligand>
        <name>ATP</name>
        <dbReference type="ChEBI" id="CHEBI:30616"/>
    </ligand>
</feature>
<dbReference type="PANTHER" id="PTHR11528">
    <property type="entry name" value="HEAT SHOCK PROTEIN 90 FAMILY MEMBER"/>
    <property type="match status" value="1"/>
</dbReference>
<dbReference type="NCBIfam" id="NF003555">
    <property type="entry name" value="PRK05218.1"/>
    <property type="match status" value="1"/>
</dbReference>
<comment type="caution">
    <text evidence="10">The sequence shown here is derived from an EMBL/GenBank/DDBJ whole genome shotgun (WGS) entry which is preliminary data.</text>
</comment>
<feature type="binding site" evidence="7">
    <location>
        <begin position="218"/>
        <end position="223"/>
    </location>
    <ligand>
        <name>ATP</name>
        <dbReference type="ChEBI" id="CHEBI:30616"/>
    </ligand>
</feature>
<evidence type="ECO:0000313" key="10">
    <source>
        <dbReference type="EMBL" id="PRQ70260.1"/>
    </source>
</evidence>
<protein>
    <submittedName>
        <fullName evidence="10">Hsp90 protein-domain containing protein</fullName>
    </submittedName>
</protein>
<sequence length="797" mass="90163">MLARCGWVARSLDSVYSDSLDQFPYRTARNEVGEWSSGVEELGGTASPCSTSLSLSFPHLCTRCNCSSSHLTVASTATHSHHSHLSLLHPSVHPKTLSATMAESFAFQAEITQLLDLIINTFYSNKEIFLRELISNSSDALDKIRYAALTDPTQLDSEKELFIRITPDKANKTLTIRDSGIGMTKADLVNNLGTIAKSGTKAFMEALSSGADISMIGQFGVGFYSAYLVADKVTVITKHNDDEQYVWESSAGGTFTITPDTTNPSLGRGTQMILHMKEDQLEYLEEKRIKDIVKKHSEFISYPIQLVTTKEVEKEVEEEEEESADSDKPKIEEVDDEDKKDKKKKTVKENVTEQVELNKTKPLWTRNPQDITAEEYGAFYKSLTNDWEDHLAVKHFSVEGQLEFKAILFIPKRAPFDLFESKKKRNNIKLYVRRVFIMDDCEDLIPEYLNFIKGIVDSEDLPLNISRETLQQNKILKVIRKNLVKKALEMVQDIAEDKDNFAKFYEAFGKNIKLGIHEDSQNRSKLAEFLRFHSTKSGDEMTSLKDYITRMPEHQKNIYYLTGESLNQVRDSPFLEIFKKKGFEVLLMVDPIDEYATTQLKEFEDKKLVCISKEGLELEETDEEKKAREEEAKQFEDLTRTMKEVLGDRVEKVTISNRIADSPCILVTGQFGWSANMERIMKAQALRDASMSSYMMSKKTLEINPNNAIIRELKNKVQADSADKAVRDLVVLLYETALLTSGFTLDEPHHFAERIHAMISLGLSIDADEPAAAAHAEQDDQPPALEATGASSMEEVD</sequence>
<dbReference type="AlphaFoldDB" id="A0A2S9ZWY4"/>
<reference evidence="10 11" key="1">
    <citation type="journal article" date="2018" name="Elife">
        <title>Functional genomics of lipid metabolism in the oleaginous yeast Rhodosporidium toruloides.</title>
        <authorList>
            <person name="Coradetti S.T."/>
            <person name="Pinel D."/>
            <person name="Geiselman G."/>
            <person name="Ito M."/>
            <person name="Mondo S."/>
            <person name="Reilly M.C."/>
            <person name="Cheng Y.F."/>
            <person name="Bauer S."/>
            <person name="Grigoriev I."/>
            <person name="Gladden J.M."/>
            <person name="Simmons B.A."/>
            <person name="Brem R."/>
            <person name="Arkin A.P."/>
            <person name="Skerker J.M."/>
        </authorList>
    </citation>
    <scope>NUCLEOTIDE SEQUENCE [LARGE SCALE GENOMIC DNA]</scope>
    <source>
        <strain evidence="10 11">NBRC 0880</strain>
    </source>
</reference>
<dbReference type="InterPro" id="IPR019805">
    <property type="entry name" value="Heat_shock_protein_90_CS"/>
</dbReference>
<keyword evidence="6" id="KW-0143">Chaperone</keyword>
<dbReference type="GO" id="GO:0051082">
    <property type="term" value="F:unfolded protein binding"/>
    <property type="evidence" value="ECO:0007669"/>
    <property type="project" value="InterPro"/>
</dbReference>
<dbReference type="SUPFAM" id="SSF54211">
    <property type="entry name" value="Ribosomal protein S5 domain 2-like"/>
    <property type="match status" value="1"/>
</dbReference>
<dbReference type="SMART" id="SM00387">
    <property type="entry name" value="HATPase_c"/>
    <property type="match status" value="1"/>
</dbReference>
<dbReference type="Proteomes" id="UP000239560">
    <property type="component" value="Unassembled WGS sequence"/>
</dbReference>
<feature type="region of interest" description="Disordered" evidence="8">
    <location>
        <begin position="311"/>
        <end position="348"/>
    </location>
</feature>
<evidence type="ECO:0000256" key="2">
    <source>
        <dbReference type="ARBA" id="ARBA00008239"/>
    </source>
</evidence>
<dbReference type="OrthoDB" id="28737at2759"/>
<proteinExistence type="inferred from homology"/>
<feature type="binding site" evidence="7">
    <location>
        <position position="178"/>
    </location>
    <ligand>
        <name>ATP</name>
        <dbReference type="ChEBI" id="CHEBI:30616"/>
    </ligand>
</feature>
<dbReference type="Gene3D" id="3.40.50.11260">
    <property type="match status" value="1"/>
</dbReference>
<gene>
    <name evidence="10" type="ORF">AAT19DRAFT_11492</name>
</gene>
<dbReference type="Gene3D" id="3.30.230.80">
    <property type="match status" value="1"/>
</dbReference>
<dbReference type="GO" id="GO:0005524">
    <property type="term" value="F:ATP binding"/>
    <property type="evidence" value="ECO:0007669"/>
    <property type="project" value="UniProtKB-KW"/>
</dbReference>
<feature type="binding site" evidence="7">
    <location>
        <begin position="198"/>
        <end position="199"/>
    </location>
    <ligand>
        <name>ATP</name>
        <dbReference type="ChEBI" id="CHEBI:30616"/>
    </ligand>
</feature>
<evidence type="ECO:0000256" key="7">
    <source>
        <dbReference type="PIRSR" id="PIRSR002583-1"/>
    </source>
</evidence>
<comment type="similarity">
    <text evidence="2">Belongs to the heat shock protein 90 family.</text>
</comment>
<feature type="binding site" evidence="7">
    <location>
        <position position="270"/>
    </location>
    <ligand>
        <name>ATP</name>
        <dbReference type="ChEBI" id="CHEBI:30616"/>
    </ligand>
</feature>
<dbReference type="GO" id="GO:0016887">
    <property type="term" value="F:ATP hydrolysis activity"/>
    <property type="evidence" value="ECO:0007669"/>
    <property type="project" value="InterPro"/>
</dbReference>
<dbReference type="EMBL" id="LCTV02000016">
    <property type="protein sequence ID" value="PRQ70260.1"/>
    <property type="molecule type" value="Genomic_DNA"/>
</dbReference>
<dbReference type="PIRSF" id="PIRSF002583">
    <property type="entry name" value="Hsp90"/>
    <property type="match status" value="1"/>
</dbReference>
<dbReference type="Gene3D" id="1.20.120.790">
    <property type="entry name" value="Heat shock protein 90, C-terminal domain"/>
    <property type="match status" value="1"/>
</dbReference>
<dbReference type="CDD" id="cd16927">
    <property type="entry name" value="HATPase_Hsp90-like"/>
    <property type="match status" value="1"/>
</dbReference>
<dbReference type="InterPro" id="IPR003594">
    <property type="entry name" value="HATPase_dom"/>
</dbReference>
<feature type="binding site" evidence="7">
    <location>
        <position position="191"/>
    </location>
    <ligand>
        <name>ATP</name>
        <dbReference type="ChEBI" id="CHEBI:30616"/>
    </ligand>
</feature>
<dbReference type="SUPFAM" id="SSF110942">
    <property type="entry name" value="HSP90 C-terminal domain"/>
    <property type="match status" value="1"/>
</dbReference>
<name>A0A2S9ZWY4_RHOTO</name>
<keyword evidence="3" id="KW-0963">Cytoplasm</keyword>
<dbReference type="InterPro" id="IPR020575">
    <property type="entry name" value="Hsp90_N"/>
</dbReference>
<dbReference type="FunFam" id="1.20.120.790:FF:000001">
    <property type="entry name" value="Heat shock protein 90 alpha"/>
    <property type="match status" value="1"/>
</dbReference>
<evidence type="ECO:0000256" key="3">
    <source>
        <dbReference type="ARBA" id="ARBA00022490"/>
    </source>
</evidence>
<dbReference type="FunFam" id="3.30.565.10:FF:000001">
    <property type="entry name" value="Heat shock protein HSP 90-alpha"/>
    <property type="match status" value="1"/>
</dbReference>
<dbReference type="SUPFAM" id="SSF55874">
    <property type="entry name" value="ATPase domain of HSP90 chaperone/DNA topoisomerase II/histidine kinase"/>
    <property type="match status" value="1"/>
</dbReference>
<feature type="compositionally biased region" description="Basic and acidic residues" evidence="8">
    <location>
        <begin position="325"/>
        <end position="340"/>
    </location>
</feature>
<keyword evidence="4 7" id="KW-0547">Nucleotide-binding</keyword>
<dbReference type="HAMAP" id="MF_00505">
    <property type="entry name" value="HSP90"/>
    <property type="match status" value="1"/>
</dbReference>
<feature type="compositionally biased region" description="Acidic residues" evidence="8">
    <location>
        <begin position="314"/>
        <end position="324"/>
    </location>
</feature>
<accession>A0A2S9ZWY4</accession>
<dbReference type="FunFam" id="3.40.50.11260:FF:000001">
    <property type="entry name" value="Heat shock protein 90 alpha"/>
    <property type="match status" value="1"/>
</dbReference>
<dbReference type="Pfam" id="PF00183">
    <property type="entry name" value="HSP90"/>
    <property type="match status" value="1"/>
</dbReference>